<feature type="domain" description="Ionotropic glutamate receptor C-terminal" evidence="4">
    <location>
        <begin position="32"/>
        <end position="259"/>
    </location>
</feature>
<dbReference type="Gene3D" id="3.40.190.10">
    <property type="entry name" value="Periplasmic binding protein-like II"/>
    <property type="match status" value="2"/>
</dbReference>
<dbReference type="SUPFAM" id="SSF53850">
    <property type="entry name" value="Periplasmic binding protein-like II"/>
    <property type="match status" value="1"/>
</dbReference>
<name>A0A7V7PR89_9HYPH</name>
<reference evidence="5 6" key="1">
    <citation type="submission" date="2019-09" db="EMBL/GenBank/DDBJ databases">
        <title>YIM 132180 draft genome.</title>
        <authorList>
            <person name="Zhang K."/>
        </authorList>
    </citation>
    <scope>NUCLEOTIDE SEQUENCE [LARGE SCALE GENOMIC DNA]</scope>
    <source>
        <strain evidence="5 6">YIM 132180</strain>
    </source>
</reference>
<evidence type="ECO:0000259" key="4">
    <source>
        <dbReference type="SMART" id="SM00079"/>
    </source>
</evidence>
<dbReference type="AlphaFoldDB" id="A0A7V7PR89"/>
<evidence type="ECO:0000256" key="2">
    <source>
        <dbReference type="SAM" id="SignalP"/>
    </source>
</evidence>
<evidence type="ECO:0000313" key="5">
    <source>
        <dbReference type="EMBL" id="KAB0681215.1"/>
    </source>
</evidence>
<feature type="domain" description="Solute-binding protein family 3/N-terminal" evidence="3">
    <location>
        <begin position="32"/>
        <end position="259"/>
    </location>
</feature>
<dbReference type="RefSeq" id="WP_150968411.1">
    <property type="nucleotide sequence ID" value="NZ_VZDO01000003.1"/>
</dbReference>
<proteinExistence type="predicted"/>
<evidence type="ECO:0000259" key="3">
    <source>
        <dbReference type="SMART" id="SM00062"/>
    </source>
</evidence>
<dbReference type="PANTHER" id="PTHR35936:SF19">
    <property type="entry name" value="AMINO-ACID-BINDING PROTEIN YXEM-RELATED"/>
    <property type="match status" value="1"/>
</dbReference>
<organism evidence="5 6">
    <name type="scientific">Plantimonas leprariae</name>
    <dbReference type="NCBI Taxonomy" id="2615207"/>
    <lineage>
        <taxon>Bacteria</taxon>
        <taxon>Pseudomonadati</taxon>
        <taxon>Pseudomonadota</taxon>
        <taxon>Alphaproteobacteria</taxon>
        <taxon>Hyphomicrobiales</taxon>
        <taxon>Aurantimonadaceae</taxon>
        <taxon>Plantimonas</taxon>
    </lineage>
</organism>
<feature type="signal peptide" evidence="2">
    <location>
        <begin position="1"/>
        <end position="21"/>
    </location>
</feature>
<dbReference type="GO" id="GO:0015276">
    <property type="term" value="F:ligand-gated monoatomic ion channel activity"/>
    <property type="evidence" value="ECO:0007669"/>
    <property type="project" value="InterPro"/>
</dbReference>
<dbReference type="Pfam" id="PF00497">
    <property type="entry name" value="SBP_bac_3"/>
    <property type="match status" value="1"/>
</dbReference>
<evidence type="ECO:0000256" key="1">
    <source>
        <dbReference type="ARBA" id="ARBA00022729"/>
    </source>
</evidence>
<dbReference type="InterPro" id="IPR001638">
    <property type="entry name" value="Solute-binding_3/MltF_N"/>
</dbReference>
<dbReference type="Proteomes" id="UP000432089">
    <property type="component" value="Unassembled WGS sequence"/>
</dbReference>
<dbReference type="GO" id="GO:0016020">
    <property type="term" value="C:membrane"/>
    <property type="evidence" value="ECO:0007669"/>
    <property type="project" value="InterPro"/>
</dbReference>
<dbReference type="EMBL" id="VZDO01000003">
    <property type="protein sequence ID" value="KAB0681215.1"/>
    <property type="molecule type" value="Genomic_DNA"/>
</dbReference>
<protein>
    <submittedName>
        <fullName evidence="5">Transporter substrate-binding domain-containing protein</fullName>
    </submittedName>
</protein>
<dbReference type="SMART" id="SM00079">
    <property type="entry name" value="PBPe"/>
    <property type="match status" value="1"/>
</dbReference>
<sequence>MNRRQLLLVAAALGLASPALAETPLPDLKGRAVTVVTENAYPPLQFVDPKGGGAIGWEYDAMNEIAKRLDFKVTYANASWDAMIGAVNAGQYDIGMTGITIRDDRKTQVDFSDPYMRSEQFMLVRGDESRFADAASFKGFDKGLIGAQAGTTPFYTAVYEVLDGNEQNPRIKLFETFGASVQALKTGDVDTVLTDGTAGRGYVDASNGGLKLVGGPLGAEDFGFIFPKGSDLVQPVNAAIASLKADGTFDRLTEKWFRDYKMGQ</sequence>
<gene>
    <name evidence="5" type="ORF">F6X38_04770</name>
</gene>
<evidence type="ECO:0000313" key="6">
    <source>
        <dbReference type="Proteomes" id="UP000432089"/>
    </source>
</evidence>
<keyword evidence="1 2" id="KW-0732">Signal</keyword>
<feature type="chain" id="PRO_5031545261" evidence="2">
    <location>
        <begin position="22"/>
        <end position="264"/>
    </location>
</feature>
<dbReference type="InterPro" id="IPR001320">
    <property type="entry name" value="Iontro_rcpt_C"/>
</dbReference>
<dbReference type="SMART" id="SM00062">
    <property type="entry name" value="PBPb"/>
    <property type="match status" value="1"/>
</dbReference>
<comment type="caution">
    <text evidence="5">The sequence shown here is derived from an EMBL/GenBank/DDBJ whole genome shotgun (WGS) entry which is preliminary data.</text>
</comment>
<dbReference type="PANTHER" id="PTHR35936">
    <property type="entry name" value="MEMBRANE-BOUND LYTIC MUREIN TRANSGLYCOSYLASE F"/>
    <property type="match status" value="1"/>
</dbReference>
<keyword evidence="6" id="KW-1185">Reference proteome</keyword>
<accession>A0A7V7PR89</accession>